<dbReference type="InterPro" id="IPR018201">
    <property type="entry name" value="Ketoacyl_synth_AS"/>
</dbReference>
<dbReference type="GO" id="GO:0004315">
    <property type="term" value="F:3-oxoacyl-[acyl-carrier-protein] synthase activity"/>
    <property type="evidence" value="ECO:0007669"/>
    <property type="project" value="InterPro"/>
</dbReference>
<organism evidence="13 14">
    <name type="scientific">Zooshikella ganghwensis</name>
    <dbReference type="NCBI Taxonomy" id="202772"/>
    <lineage>
        <taxon>Bacteria</taxon>
        <taxon>Pseudomonadati</taxon>
        <taxon>Pseudomonadota</taxon>
        <taxon>Gammaproteobacteria</taxon>
        <taxon>Oceanospirillales</taxon>
        <taxon>Zooshikellaceae</taxon>
        <taxon>Zooshikella</taxon>
    </lineage>
</organism>
<evidence type="ECO:0000256" key="7">
    <source>
        <dbReference type="ARBA" id="ARBA00022898"/>
    </source>
</evidence>
<dbReference type="CDD" id="cd19531">
    <property type="entry name" value="LCL_NRPS-like"/>
    <property type="match status" value="1"/>
</dbReference>
<evidence type="ECO:0000256" key="9">
    <source>
        <dbReference type="SAM" id="MobiDB-lite"/>
    </source>
</evidence>
<feature type="domain" description="Carrier" evidence="11">
    <location>
        <begin position="1605"/>
        <end position="1680"/>
    </location>
</feature>
<dbReference type="CDD" id="cd05930">
    <property type="entry name" value="A_NRPS"/>
    <property type="match status" value="1"/>
</dbReference>
<proteinExistence type="inferred from homology"/>
<keyword evidence="14" id="KW-1185">Reference proteome</keyword>
<protein>
    <submittedName>
        <fullName evidence="13">Hybrid non-ribosomal peptide synthetase/type I polyketide synthase</fullName>
    </submittedName>
</protein>
<dbReference type="Pfam" id="PF00698">
    <property type="entry name" value="Acyl_transf_1"/>
    <property type="match status" value="1"/>
</dbReference>
<evidence type="ECO:0000256" key="8">
    <source>
        <dbReference type="ARBA" id="ARBA00029443"/>
    </source>
</evidence>
<dbReference type="Gene3D" id="3.30.300.30">
    <property type="match status" value="2"/>
</dbReference>
<dbReference type="PROSITE" id="PS00600">
    <property type="entry name" value="AA_TRANSFER_CLASS_3"/>
    <property type="match status" value="1"/>
</dbReference>
<comment type="cofactor">
    <cofactor evidence="2">
        <name>pantetheine 4'-phosphate</name>
        <dbReference type="ChEBI" id="CHEBI:47942"/>
    </cofactor>
</comment>
<comment type="similarity">
    <text evidence="8">In the C-terminal section; belongs to the NRP synthetase family.</text>
</comment>
<dbReference type="PROSITE" id="PS00012">
    <property type="entry name" value="PHOSPHOPANTETHEINE"/>
    <property type="match status" value="1"/>
</dbReference>
<dbReference type="InterPro" id="IPR000873">
    <property type="entry name" value="AMP-dep_synth/lig_dom"/>
</dbReference>
<dbReference type="Pfam" id="PF00550">
    <property type="entry name" value="PP-binding"/>
    <property type="match status" value="3"/>
</dbReference>
<dbReference type="GO" id="GO:0006633">
    <property type="term" value="P:fatty acid biosynthetic process"/>
    <property type="evidence" value="ECO:0007669"/>
    <property type="project" value="UniProtKB-UniPathway"/>
</dbReference>
<dbReference type="InterPro" id="IPR020806">
    <property type="entry name" value="PKS_PP-bd"/>
</dbReference>
<dbReference type="PROSITE" id="PS52004">
    <property type="entry name" value="KS3_2"/>
    <property type="match status" value="1"/>
</dbReference>
<dbReference type="Gene3D" id="3.40.366.10">
    <property type="entry name" value="Malonyl-Coenzyme A Acyl Carrier Protein, domain 2"/>
    <property type="match status" value="1"/>
</dbReference>
<evidence type="ECO:0000259" key="11">
    <source>
        <dbReference type="PROSITE" id="PS50075"/>
    </source>
</evidence>
<dbReference type="Gene3D" id="3.30.559.30">
    <property type="entry name" value="Nonribosomal peptide synthetase, condensation domain"/>
    <property type="match status" value="2"/>
</dbReference>
<dbReference type="InterPro" id="IPR016035">
    <property type="entry name" value="Acyl_Trfase/lysoPLipase"/>
</dbReference>
<dbReference type="SMART" id="SM00825">
    <property type="entry name" value="PKS_KS"/>
    <property type="match status" value="1"/>
</dbReference>
<dbReference type="PROSITE" id="PS00455">
    <property type="entry name" value="AMP_BINDING"/>
    <property type="match status" value="2"/>
</dbReference>
<dbReference type="InterPro" id="IPR036736">
    <property type="entry name" value="ACP-like_sf"/>
</dbReference>
<dbReference type="Pfam" id="PF16197">
    <property type="entry name" value="KAsynt_C_assoc"/>
    <property type="match status" value="1"/>
</dbReference>
<dbReference type="InterPro" id="IPR020845">
    <property type="entry name" value="AMP-binding_CS"/>
</dbReference>
<evidence type="ECO:0000313" key="13">
    <source>
        <dbReference type="EMBL" id="RDH44711.1"/>
    </source>
</evidence>
<dbReference type="InterPro" id="IPR023213">
    <property type="entry name" value="CAT-like_dom_sf"/>
</dbReference>
<dbReference type="SUPFAM" id="SSF53383">
    <property type="entry name" value="PLP-dependent transferases"/>
    <property type="match status" value="1"/>
</dbReference>
<dbReference type="CDD" id="cd00833">
    <property type="entry name" value="PKS"/>
    <property type="match status" value="1"/>
</dbReference>
<dbReference type="SMART" id="SM00823">
    <property type="entry name" value="PKS_PP"/>
    <property type="match status" value="3"/>
</dbReference>
<feature type="region of interest" description="Disordered" evidence="9">
    <location>
        <begin position="1582"/>
        <end position="1601"/>
    </location>
</feature>
<dbReference type="SUPFAM" id="SSF52777">
    <property type="entry name" value="CoA-dependent acyltransferases"/>
    <property type="match status" value="4"/>
</dbReference>
<dbReference type="SUPFAM" id="SSF52151">
    <property type="entry name" value="FabD/lysophospholipase-like"/>
    <property type="match status" value="1"/>
</dbReference>
<dbReference type="InterPro" id="IPR001227">
    <property type="entry name" value="Ac_transferase_dom_sf"/>
</dbReference>
<dbReference type="Pfam" id="PF00501">
    <property type="entry name" value="AMP-binding"/>
    <property type="match status" value="2"/>
</dbReference>
<dbReference type="Gene3D" id="3.40.640.10">
    <property type="entry name" value="Type I PLP-dependent aspartate aminotransferase-like (Major domain)"/>
    <property type="match status" value="1"/>
</dbReference>
<dbReference type="InterPro" id="IPR016039">
    <property type="entry name" value="Thiolase-like"/>
</dbReference>
<dbReference type="Gene3D" id="3.40.50.12780">
    <property type="entry name" value="N-terminal domain of ligase-like"/>
    <property type="match status" value="2"/>
</dbReference>
<feature type="transmembrane region" description="Helical" evidence="10">
    <location>
        <begin position="70"/>
        <end position="91"/>
    </location>
</feature>
<dbReference type="Gene3D" id="3.30.70.3290">
    <property type="match status" value="1"/>
</dbReference>
<dbReference type="InterPro" id="IPR015421">
    <property type="entry name" value="PyrdxlP-dep_Trfase_major"/>
</dbReference>
<dbReference type="InterPro" id="IPR001242">
    <property type="entry name" value="Condensation_dom"/>
</dbReference>
<dbReference type="UniPathway" id="UPA00094"/>
<keyword evidence="5" id="KW-0597">Phosphoprotein</keyword>
<dbReference type="GO" id="GO:0008483">
    <property type="term" value="F:transaminase activity"/>
    <property type="evidence" value="ECO:0007669"/>
    <property type="project" value="InterPro"/>
</dbReference>
<dbReference type="SUPFAM" id="SSF47336">
    <property type="entry name" value="ACP-like"/>
    <property type="match status" value="3"/>
</dbReference>
<comment type="cofactor">
    <cofactor evidence="1">
        <name>pyridoxal 5'-phosphate</name>
        <dbReference type="ChEBI" id="CHEBI:597326"/>
    </cofactor>
</comment>
<dbReference type="InterPro" id="IPR014031">
    <property type="entry name" value="Ketoacyl_synth_C"/>
</dbReference>
<sequence>MKKYESLVDILQQHKSSTQQLVFCNNVNNEKKITYQTLYRNSLKQLQHLTEKGVSQGDQLIFQVQDNYQFVVTFWACILGGIIAVPISVGAKKENLKKVFSIWNILERPRLCYDQASYLTNLTSYGEQVGLNDIVTSMNQSGIDLNEISHDDAPPTPTTLLSIPADDIAFIQFSSGSTGNPKGVVLTHRNLVANVKAIAKAAEISVNDTMISWMPLTHDMGLIAVHLTGMLKGIKQVLINTPTFIRKPALWLDKTSLHRGTLLYTPNYGLKFLLDAIKGKKLNWDLSCVRLIFNGAEPISLDLAENFLKQLAEYKLPYNSMYPVYGLAEACVAVSFPKPSAPMQAHHLCRKQLNYMDKVNPVERNAKNAVTFLEVGQAINECEIKVADEKGNILPDYHIGLIYIKGTNVTSGYFHDTIATEKVLHNDGWLNTGDLGFLYNNQLIITGRAKDIIIINGQNYYAHDIEQLCMGIQDLQLRDIVATSHADDSGIESLIIFIRYKKDLASFITLSNKIKQHIHNITGLTIKDIIPIKSIPKTTSGKVRRFELQQQYAQDQYLNTLAEIRKASLPASDLSELNNVSTSLSNADNATNSIKIKHHLSNELLQLLGYIPDNLQDKFSDHGIDSLKAVELRNALQNALNIDIPVSATFDYPTLQQLIDYLTGLLAQSPVKPNDNNHCHEPTQQVKQDNIAIIGFAGQFPGGQFSADEFFETLLDGYDLSSLIPSERWSPQTFYHPGNKPGFSKTQHGYFLKNIEQFDAGFFNITPIEAQEIDPQQRLLLMLAQYAIDHAGIKNESLNGSNTGVYIGLSNSDYAHQTFQDTYTPHLKEHSLTGCITSTASGRIAYHYGLQGPCLTLDTACSSSLVGIDLARSSLLAGQCDMALVGGINLMLTPQGYVSLSKVNALSPDGKCKVFDEQADGYGRGEGGAVLILKRLSDAQRDGDVIWSILAGSAVNHDGKSSGLTVPNGLAQQKVIKQAMAAANVNTSDISYIEAHGTGTKLGDPQEINALTNVFQKRDKKNSILIGSVKANIGHLESAAGVAGIIKVILGMNKRLMPKNIHLLSPNTLIPWDNTPLKPLTENHYFDSQDQLTCGISSFGISGTNSHVILQSPSSHPIPFKDVTHQKIPAISVFAAHSSESLKQSFKKMIQFLENTPYTLDEVAIATQRCTQHYAHRHAFIADSKLSLIQQLTYALTDSALTAGHPNSLISNQHHLDRGKIAFIFTGQGSQYINIASELYNVFPAFKKALTQCDNAFQPYLDESLIKLIFNNKKSDDLTNTLYAQPIIFSISYALVTLLKTFNITPDYVLGHSIGQFMAAYTAGVFSFNDAVHLVALRARAMSEVSEPGTMIAVQHSVSEIKEYLTQKYPSISIAAINSPTDITLSGSVKNIERLSTDFTQQKIRFQSLNVSHAFHSPLMKSALEIFGECLSQIKLSPPNIPIISDLTGQIATTEHHTEITTHEYWLKHIISTVNFNEALDTLIAKKCQAVVEIGGTATLSTFLTKKINSQYKPSFIPTLRGPQKSSLASFASMLTNYYICIGQVNWQALPVEYINKEINLPYYSFDTTAYPIHRTHLKNTINNSHSPQSLSQQDSSQKTANITSPPLKILENLIHTISGILINDDNSRKPFIALGFDSLMLTRLKASIQEKFDIEIPLADFYSKLNTYHQLISYLQLQPSFTTDSTQSKKESEIQADAISTPTESSKFSARSNNNLFSDHHLIPDGDTLQTLLSKQLDSFQSLCREQLNLFTQKPQNENMGSNKISLPHEQCQINQDFPKQISQMDSHNNRTRSCLRPKKPVTNFRLAKFTDDNLTEQQTRFIERLIKDYTAKTNKSKQFSINYNQDFSHYLTTLNFRKSLKNMLYPLVFSQAQGQYLWDIDNNPYLDLAMGYGVHFFGHKPEFVVKAVKKQLAEGFALSPHPELLGEVSGLIKTLTGVDRVSFCNTGSEAVMFALRIARTKTQRNKIVKFSGSYHGTYDAILAEQDEYGSYPTTDGITQSAVEDTIVLPYGDPQSLQLIREIGDELAAVLVEPVQSRNPSLQPKAFLKELRAITKELGAALIFDEVITGFRLHPAGAQGYFDIKADLVTYGKVIGGGLPIGIVAGTSYFMDSIDGGTWHYHDDSLPEQPVTFIAGTFANHPLALAAAKAVLEEIKQHSSIIYQQPHALTEKLAAQLNQYFHENKVPLCIKYCGPIFRFESFGRYSLALQPIEMDLFFYLLMLKGVYTWERRICFLSTLHTEADITFLVQAVIESISILRAGGFSFTVDEEPEPTPPNKKKVPSKDEALAVSKNTSSLSPVLMSSAQKRLYTLNKLQGANNTYHLPYIAAVRGNFNPKYIQLALNILAERHLSLTTTFHLEGDRFIRRTHPPSVKNIDLLNNNKKLLFLECAKTEKDNVNQEIQNFFRPFCLEKDPMLRAKLITHSPSEHTFLIDMHHIAADGFSANIIIKEFVKIYTSCSRQKASNFDIGLANLPTPLQFGDFVEWEQSYYKSNKFKRDQAFWQYQFADYKSTEELPLDFKRGKKQSFSGKTASFTLSKPQTMLLKKCASKHTVTPYMLLLSSCHILVRHLSQQNEIIIGTPVALRDQPDFETIVGMLTNTLVYRTHVDLAQSFPDFLTQIKQQCIEYYEHQAFPFEALINLLTTKREINRNPVFDISFVYEQADDREITIEGLQFTSQPIENIANNYDFSFEAIEQSEQLIINFHYNGELFKQETIQQWLKFTQALLNNIISNPDQSLYELVLNSQKKLPFSSLVQSNHLNNKVENKRQYWPPYTSLLERFSDVCSHNPHTKALQYGCKTFTYHQLDNTTSHFAHYLHTHFQLPTQSPIVILINQGDLLIQSLLSTQKINGIYVPIDPDTPTARIEYIINDCDAKLVITESVFLSTLQPITEKKHIPCCSIDSVIKSEWSQVSSSPITMPIDDKQEVISTIPAKQLAYIIYTSGTTGVPKGVKINQESLLNYFHWLTSKYQLSSSDSSLLLSSYAYDLGYTTLWGCLLSGACLHLMDKDERHNISYVIDYISHNQLTFLKLTPSLFHVLLQHPHFTSQLDWQLRLIFLGGEPLRANDVNEYFKIFKETQFVNHYGPTETTIGCIAHDFTINNFECYQGTCTIGKPIKNNHIVLLNSNNQLVSADEEGEICISGPCLASGYINQDSLTAEKFIPHPLTSDTQLYKTGDIGQWLNGRLYLKGRIDNQVKIRGYRVELDEISHTLEGHPNVIRAFTRSQSHTSGNELYTYYQLSAPSTSTELRTYLQNQLPEVMIPSFLHEVAEFKTNNNGKIDITSLPTVSQHLSKNPLPENKQGSPSQAITPLQETIYATWQHYLERTDINIEDNFFELGGHSIKAMLIAAALSKALAHDISINEIFNHPTILQLSQWIKANSTSSIKSPSPYITSSHIPSLPSQANYALSIAQRRLWLACQTQALNTAYNVHAAYQLTGEINITAFKHALNTLIERHEILRTNFIFTEGEPRQVVHDSIDPPLTILFESLPEPENNEQLHSYYQKEASYSFNLAAEPLFHITVFIDHLNKSHIMLFNAHHIICDGWSNAIFLKELSELYQCYQCSTAHTLSPLTIQGKEYAAWQNMLMTTSAAKQAKEFWQDYLQHAQPLSRLASPHSIESHTHCQAKMADNFIGKWCSTTIDQSLKEKIELYCQQHEVSLYTFFTAITSIFLAHHYGCHDVTLASPVADRQHPQLQNQIGFYLNTLLVRVKLDNKEPFATCLQSVKQNIQQILHNQFYPIDSILEDICSHKNQPLDNQTTQTPADFFNVLLNVMTYDHYSANTFGDLTFTKVLESSTTSRAHLNIMLIQSSSSIELAIEYSLKLFNEDDIKTIQHTLINLMNHCLEQPNQSIAEIKSSLISHQEKQSQTDFVNSMLAIDEVF</sequence>
<dbReference type="SUPFAM" id="SSF55048">
    <property type="entry name" value="Probable ACP-binding domain of malonyl-CoA ACP transacylase"/>
    <property type="match status" value="1"/>
</dbReference>
<dbReference type="PANTHER" id="PTHR43775">
    <property type="entry name" value="FATTY ACID SYNTHASE"/>
    <property type="match status" value="1"/>
</dbReference>
<comment type="pathway">
    <text evidence="3">Lipid metabolism; fatty acid biosynthesis.</text>
</comment>
<dbReference type="EMBL" id="NDXW01000001">
    <property type="protein sequence ID" value="RDH44711.1"/>
    <property type="molecule type" value="Genomic_DNA"/>
</dbReference>
<keyword evidence="10" id="KW-0812">Transmembrane</keyword>
<evidence type="ECO:0000256" key="1">
    <source>
        <dbReference type="ARBA" id="ARBA00001933"/>
    </source>
</evidence>
<dbReference type="InterPro" id="IPR005814">
    <property type="entry name" value="Aminotrans_3"/>
</dbReference>
<dbReference type="InterPro" id="IPR014043">
    <property type="entry name" value="Acyl_transferase_dom"/>
</dbReference>
<reference evidence="13 14" key="1">
    <citation type="submission" date="2017-04" db="EMBL/GenBank/DDBJ databases">
        <title>Draft genome sequence of Zooshikella ganghwensis VG4 isolated from Red Sea sediments.</title>
        <authorList>
            <person name="Rehman Z."/>
            <person name="Alam I."/>
            <person name="Kamau A."/>
            <person name="Bajic V."/>
            <person name="Leiknes T."/>
        </authorList>
    </citation>
    <scope>NUCLEOTIDE SEQUENCE [LARGE SCALE GENOMIC DNA]</scope>
    <source>
        <strain evidence="13 14">VG4</strain>
    </source>
</reference>
<dbReference type="InterPro" id="IPR045851">
    <property type="entry name" value="AMP-bd_C_sf"/>
</dbReference>
<dbReference type="NCBIfam" id="TIGR01733">
    <property type="entry name" value="AA-adenyl-dom"/>
    <property type="match status" value="1"/>
</dbReference>
<evidence type="ECO:0000256" key="4">
    <source>
        <dbReference type="ARBA" id="ARBA00022450"/>
    </source>
</evidence>
<dbReference type="InterPro" id="IPR016036">
    <property type="entry name" value="Malonyl_transacylase_ACP-bd"/>
</dbReference>
<dbReference type="PROSITE" id="PS00606">
    <property type="entry name" value="KS3_1"/>
    <property type="match status" value="1"/>
</dbReference>
<dbReference type="SMART" id="SM00827">
    <property type="entry name" value="PKS_AT"/>
    <property type="match status" value="1"/>
</dbReference>
<keyword evidence="7" id="KW-0663">Pyridoxal phosphate</keyword>
<dbReference type="InterPro" id="IPR014030">
    <property type="entry name" value="Ketoacyl_synth_N"/>
</dbReference>
<keyword evidence="4" id="KW-0596">Phosphopantetheine</keyword>
<dbReference type="RefSeq" id="WP_094787809.1">
    <property type="nucleotide sequence ID" value="NZ_NDXW01000001.1"/>
</dbReference>
<evidence type="ECO:0000256" key="10">
    <source>
        <dbReference type="SAM" id="Phobius"/>
    </source>
</evidence>
<dbReference type="InterPro" id="IPR006162">
    <property type="entry name" value="Ppantetheine_attach_site"/>
</dbReference>
<accession>A0A4V1INS1</accession>
<dbReference type="InterPro" id="IPR010071">
    <property type="entry name" value="AA_adenyl_dom"/>
</dbReference>
<evidence type="ECO:0000259" key="12">
    <source>
        <dbReference type="PROSITE" id="PS52004"/>
    </source>
</evidence>
<dbReference type="SMART" id="SM01294">
    <property type="entry name" value="PKS_PP_betabranch"/>
    <property type="match status" value="1"/>
</dbReference>
<evidence type="ECO:0000256" key="2">
    <source>
        <dbReference type="ARBA" id="ARBA00001957"/>
    </source>
</evidence>
<dbReference type="Pfam" id="PF00109">
    <property type="entry name" value="ketoacyl-synt"/>
    <property type="match status" value="1"/>
</dbReference>
<dbReference type="Gene3D" id="3.30.559.10">
    <property type="entry name" value="Chloramphenicol acetyltransferase-like domain"/>
    <property type="match status" value="2"/>
</dbReference>
<keyword evidence="10" id="KW-0472">Membrane</keyword>
<dbReference type="PROSITE" id="PS50075">
    <property type="entry name" value="CARRIER"/>
    <property type="match status" value="3"/>
</dbReference>
<dbReference type="GO" id="GO:0004312">
    <property type="term" value="F:fatty acid synthase activity"/>
    <property type="evidence" value="ECO:0007669"/>
    <property type="project" value="TreeGrafter"/>
</dbReference>
<evidence type="ECO:0000256" key="6">
    <source>
        <dbReference type="ARBA" id="ARBA00022679"/>
    </source>
</evidence>
<dbReference type="Gene3D" id="1.10.1200.10">
    <property type="entry name" value="ACP-like"/>
    <property type="match status" value="3"/>
</dbReference>
<dbReference type="SUPFAM" id="SSF56801">
    <property type="entry name" value="Acetyl-CoA synthetase-like"/>
    <property type="match status" value="2"/>
</dbReference>
<dbReference type="InterPro" id="IPR050091">
    <property type="entry name" value="PKS_NRPS_Biosynth_Enz"/>
</dbReference>
<dbReference type="InterPro" id="IPR049704">
    <property type="entry name" value="Aminotrans_3_PPA_site"/>
</dbReference>
<dbReference type="InterPro" id="IPR015422">
    <property type="entry name" value="PyrdxlP-dep_Trfase_small"/>
</dbReference>
<dbReference type="InterPro" id="IPR032821">
    <property type="entry name" value="PKS_assoc"/>
</dbReference>
<feature type="domain" description="Ketosynthase family 3 (KS3)" evidence="12">
    <location>
        <begin position="688"/>
        <end position="1112"/>
    </location>
</feature>
<feature type="domain" description="Carrier" evidence="11">
    <location>
        <begin position="3310"/>
        <end position="3385"/>
    </location>
</feature>
<dbReference type="InterPro" id="IPR015424">
    <property type="entry name" value="PyrdxlP-dep_Trfase"/>
</dbReference>
<dbReference type="Gene3D" id="3.40.47.10">
    <property type="match status" value="1"/>
</dbReference>
<comment type="caution">
    <text evidence="13">The sequence shown here is derived from an EMBL/GenBank/DDBJ whole genome shotgun (WGS) entry which is preliminary data.</text>
</comment>
<dbReference type="PANTHER" id="PTHR43775:SF37">
    <property type="entry name" value="SI:DKEY-61P9.11"/>
    <property type="match status" value="1"/>
</dbReference>
<feature type="compositionally biased region" description="Low complexity" evidence="9">
    <location>
        <begin position="1585"/>
        <end position="1598"/>
    </location>
</feature>
<evidence type="ECO:0000256" key="3">
    <source>
        <dbReference type="ARBA" id="ARBA00005194"/>
    </source>
</evidence>
<dbReference type="SUPFAM" id="SSF53901">
    <property type="entry name" value="Thiolase-like"/>
    <property type="match status" value="1"/>
</dbReference>
<dbReference type="Pfam" id="PF00668">
    <property type="entry name" value="Condensation"/>
    <property type="match status" value="2"/>
</dbReference>
<name>A0A4V1INS1_9GAMM</name>
<dbReference type="InterPro" id="IPR042099">
    <property type="entry name" value="ANL_N_sf"/>
</dbReference>
<dbReference type="GO" id="GO:0030170">
    <property type="term" value="F:pyridoxal phosphate binding"/>
    <property type="evidence" value="ECO:0007669"/>
    <property type="project" value="InterPro"/>
</dbReference>
<evidence type="ECO:0000313" key="14">
    <source>
        <dbReference type="Proteomes" id="UP000257039"/>
    </source>
</evidence>
<keyword evidence="10" id="KW-1133">Transmembrane helix</keyword>
<dbReference type="Pfam" id="PF02801">
    <property type="entry name" value="Ketoacyl-synt_C"/>
    <property type="match status" value="1"/>
</dbReference>
<evidence type="ECO:0000256" key="5">
    <source>
        <dbReference type="ARBA" id="ARBA00022553"/>
    </source>
</evidence>
<dbReference type="InterPro" id="IPR020841">
    <property type="entry name" value="PKS_Beta-ketoAc_synthase_dom"/>
</dbReference>
<dbReference type="Proteomes" id="UP000257039">
    <property type="component" value="Unassembled WGS sequence"/>
</dbReference>
<gene>
    <name evidence="13" type="ORF">B9G39_15425</name>
</gene>
<dbReference type="Pfam" id="PF00202">
    <property type="entry name" value="Aminotran_3"/>
    <property type="match status" value="1"/>
</dbReference>
<dbReference type="GO" id="GO:0031177">
    <property type="term" value="F:phosphopantetheine binding"/>
    <property type="evidence" value="ECO:0007669"/>
    <property type="project" value="InterPro"/>
</dbReference>
<dbReference type="Gene3D" id="3.90.1150.10">
    <property type="entry name" value="Aspartate Aminotransferase, domain 1"/>
    <property type="match status" value="1"/>
</dbReference>
<dbReference type="InterPro" id="IPR009081">
    <property type="entry name" value="PP-bd_ACP"/>
</dbReference>
<keyword evidence="6" id="KW-0808">Transferase</keyword>
<feature type="domain" description="Carrier" evidence="11">
    <location>
        <begin position="591"/>
        <end position="666"/>
    </location>
</feature>